<accession>A0AAV1KZF2</accession>
<dbReference type="PROSITE" id="PS51029">
    <property type="entry name" value="MADF"/>
    <property type="match status" value="1"/>
</dbReference>
<name>A0AAV1KZF2_9NEOP</name>
<evidence type="ECO:0000259" key="1">
    <source>
        <dbReference type="PROSITE" id="PS51029"/>
    </source>
</evidence>
<dbReference type="Pfam" id="PF10545">
    <property type="entry name" value="MADF_DNA_bdg"/>
    <property type="match status" value="1"/>
</dbReference>
<keyword evidence="3" id="KW-1185">Reference proteome</keyword>
<feature type="domain" description="MADF" evidence="1">
    <location>
        <begin position="10"/>
        <end position="106"/>
    </location>
</feature>
<dbReference type="AlphaFoldDB" id="A0AAV1KZF2"/>
<protein>
    <recommendedName>
        <fullName evidence="1">MADF domain-containing protein</fullName>
    </recommendedName>
</protein>
<dbReference type="InterPro" id="IPR006578">
    <property type="entry name" value="MADF-dom"/>
</dbReference>
<dbReference type="SMART" id="SM00595">
    <property type="entry name" value="MADF"/>
    <property type="match status" value="1"/>
</dbReference>
<dbReference type="PANTHER" id="PTHR21505">
    <property type="entry name" value="MADF DOMAIN-CONTAINING PROTEIN-RELATED"/>
    <property type="match status" value="1"/>
</dbReference>
<gene>
    <name evidence="2" type="ORF">PARMNEM_LOCUS8058</name>
</gene>
<organism evidence="2 3">
    <name type="scientific">Parnassius mnemosyne</name>
    <name type="common">clouded apollo</name>
    <dbReference type="NCBI Taxonomy" id="213953"/>
    <lineage>
        <taxon>Eukaryota</taxon>
        <taxon>Metazoa</taxon>
        <taxon>Ecdysozoa</taxon>
        <taxon>Arthropoda</taxon>
        <taxon>Hexapoda</taxon>
        <taxon>Insecta</taxon>
        <taxon>Pterygota</taxon>
        <taxon>Neoptera</taxon>
        <taxon>Endopterygota</taxon>
        <taxon>Lepidoptera</taxon>
        <taxon>Glossata</taxon>
        <taxon>Ditrysia</taxon>
        <taxon>Papilionoidea</taxon>
        <taxon>Papilionidae</taxon>
        <taxon>Parnassiinae</taxon>
        <taxon>Parnassini</taxon>
        <taxon>Parnassius</taxon>
        <taxon>Driopa</taxon>
    </lineage>
</organism>
<dbReference type="PANTHER" id="PTHR21505:SF12">
    <property type="entry name" value="MADF DOMAIN-CONTAINING PROTEIN-RELATED"/>
    <property type="match status" value="1"/>
</dbReference>
<comment type="caution">
    <text evidence="2">The sequence shown here is derived from an EMBL/GenBank/DDBJ whole genome shotgun (WGS) entry which is preliminary data.</text>
</comment>
<evidence type="ECO:0000313" key="3">
    <source>
        <dbReference type="Proteomes" id="UP001314205"/>
    </source>
</evidence>
<dbReference type="Proteomes" id="UP001314205">
    <property type="component" value="Unassembled WGS sequence"/>
</dbReference>
<dbReference type="EMBL" id="CAVLGL010000081">
    <property type="protein sequence ID" value="CAK1587199.1"/>
    <property type="molecule type" value="Genomic_DNA"/>
</dbReference>
<reference evidence="2 3" key="1">
    <citation type="submission" date="2023-11" db="EMBL/GenBank/DDBJ databases">
        <authorList>
            <person name="Hedman E."/>
            <person name="Englund M."/>
            <person name="Stromberg M."/>
            <person name="Nyberg Akerstrom W."/>
            <person name="Nylinder S."/>
            <person name="Jareborg N."/>
            <person name="Kallberg Y."/>
            <person name="Kronander E."/>
        </authorList>
    </citation>
    <scope>NUCLEOTIDE SEQUENCE [LARGE SCALE GENOMIC DNA]</scope>
</reference>
<sequence length="137" mass="16334">MEWSNETIAEFLILYESEPSLWNSKSTEHKNKNDQHDAWLRIQMNLKNGTMQLKEIKKKKDTLMGTYRKLRSKVSQSVKSGSGADEIYKPDWPFYSVMAQFLDDVYYPRKTKNSEVSKYFIYFKLFSFKITSYINLQ</sequence>
<proteinExistence type="predicted"/>
<evidence type="ECO:0000313" key="2">
    <source>
        <dbReference type="EMBL" id="CAK1587199.1"/>
    </source>
</evidence>